<feature type="compositionally biased region" description="Basic and acidic residues" evidence="2">
    <location>
        <begin position="3287"/>
        <end position="3296"/>
    </location>
</feature>
<feature type="compositionally biased region" description="Basic residues" evidence="2">
    <location>
        <begin position="4806"/>
        <end position="4817"/>
    </location>
</feature>
<accession>A0A1A8YYG8</accession>
<feature type="compositionally biased region" description="Basic and acidic residues" evidence="2">
    <location>
        <begin position="970"/>
        <end position="986"/>
    </location>
</feature>
<keyword evidence="3" id="KW-0472">Membrane</keyword>
<proteinExistence type="predicted"/>
<keyword evidence="3" id="KW-1133">Transmembrane helix</keyword>
<feature type="region of interest" description="Disordered" evidence="2">
    <location>
        <begin position="2811"/>
        <end position="2854"/>
    </location>
</feature>
<feature type="region of interest" description="Disordered" evidence="2">
    <location>
        <begin position="2144"/>
        <end position="2164"/>
    </location>
</feature>
<feature type="region of interest" description="Disordered" evidence="2">
    <location>
        <begin position="827"/>
        <end position="853"/>
    </location>
</feature>
<feature type="region of interest" description="Disordered" evidence="2">
    <location>
        <begin position="4786"/>
        <end position="4820"/>
    </location>
</feature>
<dbReference type="EMBL" id="FLRE01000117">
    <property type="protein sequence ID" value="SBT36509.1"/>
    <property type="molecule type" value="Genomic_DNA"/>
</dbReference>
<evidence type="ECO:0000256" key="1">
    <source>
        <dbReference type="SAM" id="Coils"/>
    </source>
</evidence>
<evidence type="ECO:0000313" key="5">
    <source>
        <dbReference type="Proteomes" id="UP000078550"/>
    </source>
</evidence>
<keyword evidence="3" id="KW-0812">Transmembrane</keyword>
<feature type="compositionally biased region" description="Basic residues" evidence="2">
    <location>
        <begin position="6288"/>
        <end position="6309"/>
    </location>
</feature>
<feature type="region of interest" description="Disordered" evidence="2">
    <location>
        <begin position="2871"/>
        <end position="2890"/>
    </location>
</feature>
<protein>
    <submittedName>
        <fullName evidence="4">Uncharacterized protein</fullName>
    </submittedName>
</protein>
<feature type="region of interest" description="Disordered" evidence="2">
    <location>
        <begin position="3278"/>
        <end position="3297"/>
    </location>
</feature>
<organism evidence="4 5">
    <name type="scientific">Plasmodium ovale wallikeri</name>
    <dbReference type="NCBI Taxonomy" id="864142"/>
    <lineage>
        <taxon>Eukaryota</taxon>
        <taxon>Sar</taxon>
        <taxon>Alveolata</taxon>
        <taxon>Apicomplexa</taxon>
        <taxon>Aconoidasida</taxon>
        <taxon>Haemosporida</taxon>
        <taxon>Plasmodiidae</taxon>
        <taxon>Plasmodium</taxon>
        <taxon>Plasmodium (Plasmodium)</taxon>
    </lineage>
</organism>
<gene>
    <name evidence="4" type="ORF">POVWA2_030680</name>
</gene>
<feature type="region of interest" description="Disordered" evidence="2">
    <location>
        <begin position="1577"/>
        <end position="1600"/>
    </location>
</feature>
<keyword evidence="1" id="KW-0175">Coiled coil</keyword>
<feature type="region of interest" description="Disordered" evidence="2">
    <location>
        <begin position="3569"/>
        <end position="3590"/>
    </location>
</feature>
<feature type="region of interest" description="Disordered" evidence="2">
    <location>
        <begin position="4638"/>
        <end position="4658"/>
    </location>
</feature>
<sequence length="6309" mass="741691">MFRAKPGGNTKKRIPFQEYLGEWDAIENLTINSVTSPEILLKNVPFPEKLFELAELPFEIVYSNIKSLRIKFLWSSIFSNNISPISIYANDLFLVIKFSYPSSWDTNRIMNHQYNLKKNKLIKWDSINISKEKNDESFLRALPVKLVNSLRILAENIKIIFFDNYIHKNPFTLEFIIKKFKIDELNKYKVKLTEEEKKNIRKNLLINIWIRLIGVHMIYKEFTKKIKYKKQPKKRKKEDLQKNEKGGDIIGKSKNKENATDELVLLAIENLFSESASSVQLRKKVRMKKKKRKLVVGSAMGHYCSFSDYDIDERIKGECTKSRKSKTKRKIGIDRGGNQIPSKMADAMLRNKKKIKNNYNFEIPKHDTGFRITAKDGLDMHVIFKKYDMKALNDLKSNLKCFKNVELSFVKHCKKNIDDDVCNNVKNEQKEQTKKSFYCFSCSRAPPIQDNDDSNFYVSNMLSDYDQGSKRSYNEEMKNYDQVMERNFRNDYPPLFSNINNYEHVNVYFTSSCLDAFCNFVRFIEFWFLYKGGCTKIFNILPSIEDCIKYSEHRKLRNEKNYKYDEYIEQFIEKFEASCPTHLLTKLRLLSDECIYSKEYFNNAHLKKREWKKLLYNFIKNRKGDISLLDENVEKLDRWFSHDMLFNLVIPQIDFTYVPIKFNHFSNSKIRTNKCLLSYNINCSFLFKQEKTSTIKKKVNIYMHNLDIQSLFVIFRKNKKFVINEKKYSLHYVEKLPIRNYCLYIESNENNHHLCGSIHQNFPNHSIIFPPFNDHFKEEHMTYINREGGGIMMNFQGVDTKSGDKSAEMNPNGISRKEVIPYNSFRSHNEEKHSFDRNDHSKEGDDGKRTFTNVGEKRDGNVYAKVHCEQGIVFSNDSHDTIKELSKNMCLNDIMSYNMCGMFSQHRSSDHLIEGDNGDRISMESLRSFDKEIVEGESGFKNEEEAQSAQKGVYQESYDDDGSNNGNDNGSDREEGHSKNLPKDSSNRPSNDISNDPSNSQGKKGFWKFILGKPKKETAEEGDKKCAETIDDSNFDLLMNNKVSLIPNTLIITINDYSNNVREIDVNICKYVVNVNNLLPIVNFIPTNNTCLELFLKYDNYIDKEVIEILCLCISSSSSKKKIVRLRFNEIKAFFVHAGFIENEIINLKNYICKMRRKKKIRRDSFSHEKFIEHDVMMDPFKSMTDKIEGESEKKNIIVCQSELYKEVQSASMQSGGEYDLKKRQKGYNYSVEFCNDSTSDASGNTNMCKDEEEGDVNTHGRKYILYENKNVENFVRREENDITNIHNIIFNNLCYTKNMSKKTSRNLLSIGFFFQVKNLFLFYDKDDSLMYVQSDYVSVQHMFHPCFLDENIRLGKKNNFETDTSLRYEGVKSNCDGTDTSRETKEREKSMLGDGTSKAIKMAMENIKNKSVLVCIKWLMVKRNGDVISIRMNTVNCSWDEISVSLLAIYKCVVPFDQLELIKMRINKFRNIKQFLVINNKNTVHLSRYNVTNGLLYKMLNKYFLANHMKKEEPAGIKVERSENLPVVNKNYEKKKGNTMKNVKNAYSASGANDASNVGNVMNVINVINVNDEKNSDDTPFYNTQNVNDNRRRQGKNGRFIHRASDGVLSSGSNDDVMKYFQTDMKRVYIVNPINSSKSLDREYYTCKEDTMLSSNENDDNNDSHKNAYCLNSETEEESHELYNGIDEYTYEDPICGERKNKEGVMMQQTCTVADESNLVRPSKRYYNEHCKYMNLRNLFNYDESDKLDVLLGEDIFMHSSMSNVDSTEVGYLKRDNIEKEKGKSKQTILFFLLVHKTNVCVKNKNEGIFKVVCSDFMSEVSYMHSSINLSLKIKSCYLFYLLPILRKRSQQKIGNTRDERGAKRYMKKGSDPFCEREKNEIEENTCKKYVILTDTVSNIFAVSKSSLKKKKKKFPYNQYKCILEKKKFKLYINYVKKKINAKDQIHVDIHINKETCENIIKLSVTNFHFFYSSTLFVLLNDVVVNNFLSYIQEREKMNTIACKYSSIGRYQKFAYLWTHGKTDLLSRHQGKNSTECTSFVTLEKKNNEIVESLEKWISSNSIIDNLGTTSSDSFANEAHADFVESYNIVGKKNKKKDLLCGDIINLTNNTFYYDFSEDEKGVGKSLNIEDDTVAEASIVRMNGGENGDTKGGESVGDPSNGPADERAIVGMYKQLYDPENMTYSEKIKNSLNEKIKGHLVGRKFIDFSSSAHGRFFHVASSENANPIVFNEDEENEKRSANQNLQEYDMKRKLDESAFDFYNNVEEENGEEKEAEMQILKRGDSKNGKASTPSVNEVNSNTFFGRLKNSYHFFSSIKEGTLKDHHVGINKGLQKKYNPQNICRLDEVCNEQNELRKYADGRNEREGVKDKWVGSSPIRGTNAKKYLNRKGRTSMMVQRQHEEEERADIKEHDMENKQKSENVKFFICLENVNICYLINYHRFRYFYKRNYNVDAYMNDYINFVDSCANYCKEGAALETEEIAETREASEKGEEAHSLDHIGIMNKDLYNVNLNFLLRLEYFCSKGRKKRVSVHFPFLYVILMKNFNYVISHMTVVDVKFIAELIQRRNRKKGQKCKQKGGNPRSINFVESTENQGIGDYFGNYADCNDDAALNYFSEDEFCIHSKEQANKGAYQGRNNLHLLEGPNCGKFKIGYNSSAYKNKMEHNRSNLLSDTFNSMRSQDKSLSHDYAGNINYRNDKDHNTNSSTSLNYRIENWRSRTSATNARFCYDTTKDVRQDGHNSLVKSSSEYMKSVNKENIHIRKNKTNELRHGNAKMDSLSSDQPMNKQKSYIKILFNYKRKKDTEKGDCKRKDELVQSGTEADAADDVEQVREANQVDEVERTDEGKKASVTSHRRRLLKHFNTVINFIGKNNNTPKQSGKRGGRRSLSLLSIRSQTNGKKKTNNWNQNNTLDMTHMCVDNNAKSCDMLNMKRNHFQDAQHDSSISDVNANKDVRIWPYYSIENYRSSSRKGSKYMCDNPSRSARQWENTMTVGKFHEKTTRKSHHAISYKDYNGKDLEYDEMNKRRRESFTNGSEKYGVKESSKTVQRWKLVHFNLSIYNINLFSCIYVRRFKKGGEIYLQPLVYNYMKSNKSYSIPLQSNNDKEYNSSFIKNNFERYNNIMSKEYIDFVKNNCIVERELNVMEFINELYNLEWFNKFNAHHLSNINRIHSYSSNFMWEHNVVCSGNGRVSNRRIRNSRENTIVCCYIPIFYKNVPDSYRNIYKLFLLTRYYESVPYLSKVKNEMGKMHNACADNEKYFEKKRSQHIFPKSEIRHNRTGKNKRSHSEKERETIKTAQVENELITDTGKHNGKYQMSRDDPMYMGRIVNKNSDLLSENANINFTFDRKQVKIRKYESKYYEDALMCNGVTKHLEDFHHFGEDKKHMHGKDGDDCVSDGENSNLLEYGKLMFPEEYTRMRNRSGGVGDDGVSSACGSFNNYLVYKRDFLKYSSWKENHVYVSLREVESMECTSARQGKKKKCLNFYIKISSSGLNTDPYFMSTCSFYLMNNLNKNIVLYDIQETKAYFNYKFRQLKRYYDHLVESNGVGGHETSFRKENYKERYMHNGEGTLTHGKRKTNKPLDGGKTSCGKKNINVQGTVEEEIIPVNLANNHKLYRFMNQLNNISLRVKEKLKNKKVLFHVDISNIDINILDSSYIYDSNYLLLNHVHPFYNDKYFYISKEQYEKIKKKNKESSNSFIHLESLEKKKYSCTMNELIFNQFTNYYKENLFYIISFDERKIKRVSMRLYATVMCNNVNKYEHTNDVLSVIIYNYRIKFSSLQLKRISNITKSEKTDIENILNEMETENTILKKKKYINKERRNRMIRNSIRNIYKQISNDYKEKLNTCSSLQDESFVDSSKNNFYRKVLRSSNNVNNSDWFFSDWKGEEHISSSHVFFSSPSSTIVSSDDTSSAGVSSENVSFSMNSLLSYNSKLGYSKSDVLLTRGKKNRRYSTIHELPNRMYRHRLSDNAYVIRKNGKREIASFSDSMYTKNSSSLRCVGYEVENEKSVCSENSPPSKGNLPVDKCIKKERDIKKRKIKMRFFHYVKKLYKDISSKNKRSKLVLNNIIEKNKWCLDVDNMVFFLPMFNKGFRFSLYIYKIIIYDYGKINICNNISKYRLFIKNNVPKRYVQLCNKIQSTFYYLNMNSKIAMGNIKRKINLDILRLEIYNDQFYMIANENGKHVDFSINVKNTRFILHNKSVMNLINYFTELTNSFFSFLYVYSLFPDIPPPEAFLMDSSHTDASHLNSCINVENFKKGLLLYNSLLNNYIGMCKSGRSVTGDKMGRTTRSSKKKKKTSLANKYSLVQPTELFSEESECCGDRVYVEKISSNDTYERADSESILLSECESSALSPICRKIKKRECDISSEASTMNCLVEKLFFHKRNINYKYLIMNKYEYHTRDKIPLRELNDRSYYFLAFINNNLMFFLYFYTRYKTVLNYASREYVFSLRNNYTYPVKNVKFGKLINTKRIYENIKNKKKFISVGSLGLCRKHSEKDQLIVSSSKIKGKKRREKKKNKIRKYSSRYCENAQHSNRIAYKKHASHGAYYSHGTFDRNSMISIQEECSPGDSTRRGINELHEVDNVRAGKRNRGDVTNYVGFKNEHEDVDVSSIAVSLKYKKPFSKLGSLLYEKNKNEAKSERKKNEDNGEIHEAKGLSRKIKTTIQRFFTRKLSSNVFDRKKTEMKKKKSSITNISNNFSSDDYHTMLQKKGDTNDVVSQKADFISFTNLHNFRSKCISIKMKINLLEIWVIQDDLLGHSHRNENKCRRSYFLKKKKKNRLLEVSDSQESVEGKGKEENVEKMKKKKKKKKNRRREGVSSEYYTNEELCSVIKATKKSKTKSFTSSNSGSNLNILNILEKSKNYFNTYMNKKINKQIFYMARKIKMSKQNDDDLDENQRGATSRNRNTIKGKDIDQKEVSLRVNNTLECVNTNESISGCTEYSHGTHEKTVTNLLNKSKSSMNIPSEMCMGESDIFKPSSSTKRRMIAYRKWKKKREKKREKKKNITDSNRNICLAVIFSTDIYFKEQKNKESSKMKIAVNNLNIMVGKCFNFYEIHDKLKLYRSTNNFKNFRTSVYNSTVLDLNYINKSSVKSGYYLQKNNRSYTNKDPTVLKKELEYAFYDNTNFYNIHYNEMKDLKTVRGIIKKKKGAKRQRRFENNDEENHFYSQPIKDHLSYQNGRNRRNVHQLKKKSWENVATRNSFEEREYSGQGNAQYIYNNDMRRSKGDVCTAYFGKENERKQKKKLNHEWDDLFFFTNKSKILYKDKFNIFLNQNNNIFMPNMKDENDWLLNMNSVYVNINSLSVKKTFKIIFHELLINMTIDNTKDLHKFYRNFIYIISYVQFYKSYVTFVNNVYIVPFLQKNKNWIDKSNEKLRINKVYLNNMNKLKVLNKQLFYKKVKKMKRKYSMSRKKDVEVGKEGHHKFYARKECILGDITDFDYGGRAKEISDEMACGKANIAEKSKRQAVFTVLRSPNEGTDEEENCSKMMGKMENDLNGNMYNLVREKTIFVQDVQEEKYIRSDLTTVYNVRREFLIKNLNLHKKMTESYAKLQTFIDVENVNTRYSRIVSCLKEKYARTEICKEELYYLYSQLFSIIRYINSEKNMICHGLIFMNLLNCFHAYRNKYITNLFYYLFIFSKYNKFAYYLCTIQKHFDYKYFTFFTDKLRVNTDLDNDLDNGTLKKNYEKEHSYTHNTHSYAHDEEGYTLKSACSENGITSINNKSKQIMNENFSLKKEINENIKKEEVLKENDATQRKNFSCFIISMLLYLYKPYMYTYKKREKVRNKKGTNIGGEISRKRTHRLQVNCGKETLMHRGSTADSDCNSMDTIDYAKNARKNREPETANDREICSEFDYPYGMKEEKGRDQIKTLDSVNSSEYNSGSGKVLMKKPYLFSKKGKKIKIKFRMNNICFKIHQLNKENILTLNLYDLSYFMFVCLYKYHFFFYNTNEHVSFCLNENVKKISFEDVYAMNEGYENRKSGNRKLGMDSIWYELSDEDSLKEKDVILELKRKQRKERKKNSILVNFTFKISLKTYDNMYNIQDNIVNPITFTFLINEKFKHFPILYVHFYTTSININITTSFLYLYKYLFSNLNFKNDLNDVKNSYIEIYNDLHSEIIIFYKTRTKNNKYIWKLNIIDKNEYHQFPCECLYFCINKKKERNKINSEFYGINKNSDDFIIANENDLNNVFRDICKIGLKKKHIYNSVAKQEKHLLYDNTQSVYDILYQFTYKMPFLYKNHDEDNKIINIIKKKASWIYIGVLYTDDLYSRAYKVPNVRLSGDNCKRKREKKKKKKKKRKSKRGVLK</sequence>
<feature type="region of interest" description="Disordered" evidence="2">
    <location>
        <begin position="4893"/>
        <end position="4916"/>
    </location>
</feature>
<feature type="compositionally biased region" description="Low complexity" evidence="2">
    <location>
        <begin position="987"/>
        <end position="1000"/>
    </location>
</feature>
<name>A0A1A8YYG8_PLAOA</name>
<feature type="region of interest" description="Disordered" evidence="2">
    <location>
        <begin position="6285"/>
        <end position="6309"/>
    </location>
</feature>
<feature type="compositionally biased region" description="Polar residues" evidence="2">
    <location>
        <begin position="4902"/>
        <end position="4911"/>
    </location>
</feature>
<feature type="compositionally biased region" description="Basic and acidic residues" evidence="2">
    <location>
        <begin position="4794"/>
        <end position="4805"/>
    </location>
</feature>
<evidence type="ECO:0000256" key="3">
    <source>
        <dbReference type="SAM" id="Phobius"/>
    </source>
</evidence>
<feature type="region of interest" description="Disordered" evidence="2">
    <location>
        <begin position="937"/>
        <end position="1005"/>
    </location>
</feature>
<feature type="compositionally biased region" description="Basic and acidic residues" evidence="2">
    <location>
        <begin position="237"/>
        <end position="247"/>
    </location>
</feature>
<feature type="compositionally biased region" description="Basic and acidic residues" evidence="2">
    <location>
        <begin position="2841"/>
        <end position="2850"/>
    </location>
</feature>
<evidence type="ECO:0000313" key="4">
    <source>
        <dbReference type="EMBL" id="SBT36509.1"/>
    </source>
</evidence>
<feature type="coiled-coil region" evidence="1">
    <location>
        <begin position="3795"/>
        <end position="3855"/>
    </location>
</feature>
<dbReference type="Proteomes" id="UP000078550">
    <property type="component" value="Unassembled WGS sequence"/>
</dbReference>
<feature type="compositionally biased region" description="Polar residues" evidence="2">
    <location>
        <begin position="2871"/>
        <end position="2880"/>
    </location>
</feature>
<feature type="region of interest" description="Disordered" evidence="2">
    <location>
        <begin position="233"/>
        <end position="252"/>
    </location>
</feature>
<reference evidence="5" key="1">
    <citation type="submission" date="2016-05" db="EMBL/GenBank/DDBJ databases">
        <authorList>
            <person name="Naeem Raeece"/>
        </authorList>
    </citation>
    <scope>NUCLEOTIDE SEQUENCE [LARGE SCALE GENOMIC DNA]</scope>
</reference>
<feature type="transmembrane region" description="Helical" evidence="3">
    <location>
        <begin position="6069"/>
        <end position="6090"/>
    </location>
</feature>
<evidence type="ECO:0000256" key="2">
    <source>
        <dbReference type="SAM" id="MobiDB-lite"/>
    </source>
</evidence>